<dbReference type="GO" id="GO:0005886">
    <property type="term" value="C:plasma membrane"/>
    <property type="evidence" value="ECO:0007669"/>
    <property type="project" value="TreeGrafter"/>
</dbReference>
<dbReference type="PANTHER" id="PTHR34980:SF3">
    <property type="entry name" value="BLR8105 PROTEIN"/>
    <property type="match status" value="1"/>
</dbReference>
<dbReference type="Proteomes" id="UP000320593">
    <property type="component" value="Unassembled WGS sequence"/>
</dbReference>
<feature type="transmembrane region" description="Helical" evidence="1">
    <location>
        <begin position="30"/>
        <end position="51"/>
    </location>
</feature>
<name>A0A562SJ16_9HYPH</name>
<protein>
    <submittedName>
        <fullName evidence="2">Uncharacterized membrane protein YhaH (DUF805 family)</fullName>
    </submittedName>
</protein>
<evidence type="ECO:0000313" key="3">
    <source>
        <dbReference type="Proteomes" id="UP000320593"/>
    </source>
</evidence>
<sequence length="142" mass="15711">MSLPRQDANTSPGLLWALASPIGRMSREPYWLGFGLVWIVIGIAMRLWWLSLGADTPVEQLNIVDFVGSNALFPILFFVLNWIELAMVIKRAQDAGLTGFLGLLVFVPIINLIAVVIIGLLPSQPAPNKYGPMSNSYFRRPS</sequence>
<gene>
    <name evidence="2" type="ORF">JM93_04020</name>
</gene>
<keyword evidence="3" id="KW-1185">Reference proteome</keyword>
<keyword evidence="1" id="KW-0812">Transmembrane</keyword>
<reference evidence="2 3" key="1">
    <citation type="submission" date="2019-07" db="EMBL/GenBank/DDBJ databases">
        <title>Genomic Encyclopedia of Archaeal and Bacterial Type Strains, Phase II (KMG-II): from individual species to whole genera.</title>
        <authorList>
            <person name="Goeker M."/>
        </authorList>
    </citation>
    <scope>NUCLEOTIDE SEQUENCE [LARGE SCALE GENOMIC DNA]</scope>
    <source>
        <strain evidence="2 3">ATCC BAA-252</strain>
    </source>
</reference>
<dbReference type="EMBL" id="VLLF01000011">
    <property type="protein sequence ID" value="TWI80806.1"/>
    <property type="molecule type" value="Genomic_DNA"/>
</dbReference>
<keyword evidence="1" id="KW-1133">Transmembrane helix</keyword>
<feature type="transmembrane region" description="Helical" evidence="1">
    <location>
        <begin position="101"/>
        <end position="121"/>
    </location>
</feature>
<proteinExistence type="predicted"/>
<evidence type="ECO:0000256" key="1">
    <source>
        <dbReference type="SAM" id="Phobius"/>
    </source>
</evidence>
<dbReference type="InterPro" id="IPR008523">
    <property type="entry name" value="DUF805"/>
</dbReference>
<keyword evidence="1" id="KW-0472">Membrane</keyword>
<feature type="transmembrane region" description="Helical" evidence="1">
    <location>
        <begin position="71"/>
        <end position="89"/>
    </location>
</feature>
<dbReference type="PANTHER" id="PTHR34980">
    <property type="entry name" value="INNER MEMBRANE PROTEIN-RELATED-RELATED"/>
    <property type="match status" value="1"/>
</dbReference>
<dbReference type="Pfam" id="PF05656">
    <property type="entry name" value="DUF805"/>
    <property type="match status" value="1"/>
</dbReference>
<accession>A0A562SJ16</accession>
<comment type="caution">
    <text evidence="2">The sequence shown here is derived from an EMBL/GenBank/DDBJ whole genome shotgun (WGS) entry which is preliminary data.</text>
</comment>
<dbReference type="AlphaFoldDB" id="A0A562SJ16"/>
<organism evidence="2 3">
    <name type="scientific">Roseibium hamelinense</name>
    <dbReference type="NCBI Taxonomy" id="150831"/>
    <lineage>
        <taxon>Bacteria</taxon>
        <taxon>Pseudomonadati</taxon>
        <taxon>Pseudomonadota</taxon>
        <taxon>Alphaproteobacteria</taxon>
        <taxon>Hyphomicrobiales</taxon>
        <taxon>Stappiaceae</taxon>
        <taxon>Roseibium</taxon>
    </lineage>
</organism>
<dbReference type="RefSeq" id="WP_280114727.1">
    <property type="nucleotide sequence ID" value="NZ_SMLY01000077.1"/>
</dbReference>
<evidence type="ECO:0000313" key="2">
    <source>
        <dbReference type="EMBL" id="TWI80806.1"/>
    </source>
</evidence>